<comment type="caution">
    <text evidence="1">The sequence shown here is derived from an EMBL/GenBank/DDBJ whole genome shotgun (WGS) entry which is preliminary data.</text>
</comment>
<proteinExistence type="predicted"/>
<reference evidence="1 2" key="1">
    <citation type="submission" date="2020-10" db="EMBL/GenBank/DDBJ databases">
        <title>Sequencing the genomes of 1000 actinobacteria strains.</title>
        <authorList>
            <person name="Klenk H.-P."/>
        </authorList>
    </citation>
    <scope>NUCLEOTIDE SEQUENCE [LARGE SCALE GENOMIC DNA]</scope>
    <source>
        <strain evidence="1 2">DSM 15474</strain>
    </source>
</reference>
<organism evidence="1 2">
    <name type="scientific">Nesterenkonia halotolerans</name>
    <dbReference type="NCBI Taxonomy" id="225325"/>
    <lineage>
        <taxon>Bacteria</taxon>
        <taxon>Bacillati</taxon>
        <taxon>Actinomycetota</taxon>
        <taxon>Actinomycetes</taxon>
        <taxon>Micrococcales</taxon>
        <taxon>Micrococcaceae</taxon>
        <taxon>Nesterenkonia</taxon>
    </lineage>
</organism>
<name>A0ABR9J6U8_9MICC</name>
<dbReference type="EMBL" id="JADBEE010000001">
    <property type="protein sequence ID" value="MBE1514704.1"/>
    <property type="molecule type" value="Genomic_DNA"/>
</dbReference>
<sequence length="42" mass="4594">MTSLKADAQALQDLLYFGAILGHLDCFPPYESSLRCLKPGPL</sequence>
<keyword evidence="2" id="KW-1185">Reference proteome</keyword>
<evidence type="ECO:0000313" key="1">
    <source>
        <dbReference type="EMBL" id="MBE1514704.1"/>
    </source>
</evidence>
<gene>
    <name evidence="1" type="ORF">H4W26_001459</name>
</gene>
<dbReference type="Proteomes" id="UP000636579">
    <property type="component" value="Unassembled WGS sequence"/>
</dbReference>
<protein>
    <submittedName>
        <fullName evidence="1">Uncharacterized protein</fullName>
    </submittedName>
</protein>
<accession>A0ABR9J6U8</accession>
<evidence type="ECO:0000313" key="2">
    <source>
        <dbReference type="Proteomes" id="UP000636579"/>
    </source>
</evidence>